<dbReference type="InterPro" id="IPR058926">
    <property type="entry name" value="YmzB-like"/>
</dbReference>
<protein>
    <submittedName>
        <fullName evidence="1">Uncharacterized protein</fullName>
    </submittedName>
</protein>
<name>A0ABS7CDV5_9BACL</name>
<accession>A0ABS7CDV5</accession>
<dbReference type="Pfam" id="PF25846">
    <property type="entry name" value="YmzB"/>
    <property type="match status" value="1"/>
</dbReference>
<dbReference type="RefSeq" id="WP_210039309.1">
    <property type="nucleotide sequence ID" value="NZ_JBHLVU010000005.1"/>
</dbReference>
<evidence type="ECO:0000313" key="2">
    <source>
        <dbReference type="Proteomes" id="UP001519887"/>
    </source>
</evidence>
<evidence type="ECO:0000313" key="1">
    <source>
        <dbReference type="EMBL" id="MBW7459120.1"/>
    </source>
</evidence>
<reference evidence="1 2" key="1">
    <citation type="submission" date="2021-07" db="EMBL/GenBank/DDBJ databases">
        <title>Paenibacillus radiodurans sp. nov., isolated from the southeastern edge of Tengger Desert.</title>
        <authorList>
            <person name="Zhang G."/>
        </authorList>
    </citation>
    <scope>NUCLEOTIDE SEQUENCE [LARGE SCALE GENOMIC DNA]</scope>
    <source>
        <strain evidence="1 2">CCM 7311</strain>
    </source>
</reference>
<organism evidence="1 2">
    <name type="scientific">Paenibacillus sepulcri</name>
    <dbReference type="NCBI Taxonomy" id="359917"/>
    <lineage>
        <taxon>Bacteria</taxon>
        <taxon>Bacillati</taxon>
        <taxon>Bacillota</taxon>
        <taxon>Bacilli</taxon>
        <taxon>Bacillales</taxon>
        <taxon>Paenibacillaceae</taxon>
        <taxon>Paenibacillus</taxon>
    </lineage>
</organism>
<comment type="caution">
    <text evidence="1">The sequence shown here is derived from an EMBL/GenBank/DDBJ whole genome shotgun (WGS) entry which is preliminary data.</text>
</comment>
<sequence>MMTLSRQSLVDWLQSHTGQELLIRKQEQEDLDEVRLELSDIDYRSSRSDSIDEYTSDSALLLHGRGTVITEDSEEELPSRTFEIPLQGLNYAKQENDALVLETERAKYLISVL</sequence>
<dbReference type="Proteomes" id="UP001519887">
    <property type="component" value="Unassembled WGS sequence"/>
</dbReference>
<dbReference type="EMBL" id="JAHZIK010001489">
    <property type="protein sequence ID" value="MBW7459120.1"/>
    <property type="molecule type" value="Genomic_DNA"/>
</dbReference>
<proteinExistence type="predicted"/>
<keyword evidence="2" id="KW-1185">Reference proteome</keyword>
<gene>
    <name evidence="1" type="ORF">K0U00_34225</name>
</gene>